<keyword evidence="3" id="KW-1185">Reference proteome</keyword>
<feature type="compositionally biased region" description="Low complexity" evidence="1">
    <location>
        <begin position="213"/>
        <end position="226"/>
    </location>
</feature>
<gene>
    <name evidence="2" type="ORF">J1605_015841</name>
</gene>
<evidence type="ECO:0000313" key="3">
    <source>
        <dbReference type="Proteomes" id="UP001159641"/>
    </source>
</evidence>
<feature type="compositionally biased region" description="Low complexity" evidence="1">
    <location>
        <begin position="375"/>
        <end position="390"/>
    </location>
</feature>
<feature type="compositionally biased region" description="Basic and acidic residues" evidence="1">
    <location>
        <begin position="326"/>
        <end position="338"/>
    </location>
</feature>
<reference evidence="2 3" key="1">
    <citation type="submission" date="2022-11" db="EMBL/GenBank/DDBJ databases">
        <title>Whole genome sequence of Eschrichtius robustus ER-17-0199.</title>
        <authorList>
            <person name="Bruniche-Olsen A."/>
            <person name="Black A.N."/>
            <person name="Fields C.J."/>
            <person name="Walden K."/>
            <person name="Dewoody J.A."/>
        </authorList>
    </citation>
    <scope>NUCLEOTIDE SEQUENCE [LARGE SCALE GENOMIC DNA]</scope>
    <source>
        <strain evidence="2">ER-17-0199</strain>
        <tissue evidence="2">Blubber</tissue>
    </source>
</reference>
<protein>
    <submittedName>
        <fullName evidence="2">Uncharacterized protein</fullName>
    </submittedName>
</protein>
<feature type="compositionally biased region" description="Basic residues" evidence="1">
    <location>
        <begin position="340"/>
        <end position="349"/>
    </location>
</feature>
<accession>A0AB34GC01</accession>
<dbReference type="Proteomes" id="UP001159641">
    <property type="component" value="Unassembled WGS sequence"/>
</dbReference>
<name>A0AB34GC01_ESCRO</name>
<dbReference type="EMBL" id="JAIQCJ010002467">
    <property type="protein sequence ID" value="KAJ8776115.1"/>
    <property type="molecule type" value="Genomic_DNA"/>
</dbReference>
<organism evidence="2 3">
    <name type="scientific">Eschrichtius robustus</name>
    <name type="common">California gray whale</name>
    <name type="synonym">Eschrichtius gibbosus</name>
    <dbReference type="NCBI Taxonomy" id="9764"/>
    <lineage>
        <taxon>Eukaryota</taxon>
        <taxon>Metazoa</taxon>
        <taxon>Chordata</taxon>
        <taxon>Craniata</taxon>
        <taxon>Vertebrata</taxon>
        <taxon>Euteleostomi</taxon>
        <taxon>Mammalia</taxon>
        <taxon>Eutheria</taxon>
        <taxon>Laurasiatheria</taxon>
        <taxon>Artiodactyla</taxon>
        <taxon>Whippomorpha</taxon>
        <taxon>Cetacea</taxon>
        <taxon>Mysticeti</taxon>
        <taxon>Eschrichtiidae</taxon>
        <taxon>Eschrichtius</taxon>
    </lineage>
</organism>
<feature type="region of interest" description="Disordered" evidence="1">
    <location>
        <begin position="1"/>
        <end position="49"/>
    </location>
</feature>
<proteinExistence type="predicted"/>
<feature type="region of interest" description="Disordered" evidence="1">
    <location>
        <begin position="111"/>
        <end position="144"/>
    </location>
</feature>
<feature type="compositionally biased region" description="Basic and acidic residues" evidence="1">
    <location>
        <begin position="287"/>
        <end position="303"/>
    </location>
</feature>
<comment type="caution">
    <text evidence="2">The sequence shown here is derived from an EMBL/GenBank/DDBJ whole genome shotgun (WGS) entry which is preliminary data.</text>
</comment>
<feature type="region of interest" description="Disordered" evidence="1">
    <location>
        <begin position="170"/>
        <end position="395"/>
    </location>
</feature>
<evidence type="ECO:0000256" key="1">
    <source>
        <dbReference type="SAM" id="MobiDB-lite"/>
    </source>
</evidence>
<feature type="compositionally biased region" description="Low complexity" evidence="1">
    <location>
        <begin position="260"/>
        <end position="284"/>
    </location>
</feature>
<dbReference type="AlphaFoldDB" id="A0AB34GC01"/>
<sequence length="444" mass="46713">MEAPPAKQRRGPVSERRIAGESSGPLLPRYLQLPGDHGPGPAAVPRRPLKAHHVAELPAPVRRRYPGCACALPRGGIWDPRKGAGRGRDFTGWAAVGGVSSLCKSHRRARARGGACDAKPGPPVEARGGGSRNPRPPSGVSDVTDVAFKSGRAGAVSRNANLGCYTTAGVCCRRQPGSSQPRRRCRRLSRSGSLRPSPPPFTRVSGSLPEPPSTRTGRPRPSASPRRPSPRSPPQPFRESQARPAAVYPRLREPPAAPSARTGRPRPSATPRRPSPSAALAAPADMSGDHLHNDSQIEADFRLNGECAPSPTPGPLAAGPAPGPSRAEDRHGVPETKSRLLAHRPHCSHRAASGPPFRGPQRPQIAALPRGGNGDPASPAAGPLAAFPGPDSSRESRLVDSRDLVSAPFSFSLSSPFCAYVSFSPSLGSFLELPRKSFLRSKAT</sequence>
<evidence type="ECO:0000313" key="2">
    <source>
        <dbReference type="EMBL" id="KAJ8776115.1"/>
    </source>
</evidence>